<dbReference type="EMBL" id="JAKWFO010000005">
    <property type="protein sequence ID" value="KAI9636880.1"/>
    <property type="molecule type" value="Genomic_DNA"/>
</dbReference>
<feature type="region of interest" description="Disordered" evidence="1">
    <location>
        <begin position="352"/>
        <end position="388"/>
    </location>
</feature>
<dbReference type="GeneID" id="77732707"/>
<organism evidence="2 3">
    <name type="scientific">Dioszegia hungarica</name>
    <dbReference type="NCBI Taxonomy" id="4972"/>
    <lineage>
        <taxon>Eukaryota</taxon>
        <taxon>Fungi</taxon>
        <taxon>Dikarya</taxon>
        <taxon>Basidiomycota</taxon>
        <taxon>Agaricomycotina</taxon>
        <taxon>Tremellomycetes</taxon>
        <taxon>Tremellales</taxon>
        <taxon>Bulleribasidiaceae</taxon>
        <taxon>Dioszegia</taxon>
    </lineage>
</organism>
<proteinExistence type="predicted"/>
<keyword evidence="3" id="KW-1185">Reference proteome</keyword>
<dbReference type="AlphaFoldDB" id="A0AA38H9Q3"/>
<evidence type="ECO:0000313" key="3">
    <source>
        <dbReference type="Proteomes" id="UP001164286"/>
    </source>
</evidence>
<gene>
    <name evidence="2" type="ORF">MKK02DRAFT_45589</name>
</gene>
<dbReference type="Proteomes" id="UP001164286">
    <property type="component" value="Unassembled WGS sequence"/>
</dbReference>
<evidence type="ECO:0000256" key="1">
    <source>
        <dbReference type="SAM" id="MobiDB-lite"/>
    </source>
</evidence>
<accession>A0AA38H9Q3</accession>
<sequence>MPSNPSRKKAESSSTMAGPSAKSAKSSKPAGKRETTESISHKTSRLPSSKSKAATKRKAVLGPQAIKLGGPAAQAFYLNVDLRRKLLNQLDSYTLTRVMRAEKGAVESVAEVLYHTVHISRVESMNRETPARALYCNAVRHIDLSVPPHTAETYNPFLSGFKPPLDAPPHPEKIHRDVAAWRAKFPHLRSVRNEFPEYDVDHVFVVHVDGDKLTLDLEWAGELNVLRDRFPEQGVPYLPYDPFGFGDFGGIKVNHTVAPQLTVTSRYDRDPWDEEEEDSDEEEEGIKSIRAYRKWLYTDPKLDGNLTRIIIQDQVDMAMYFKPMSFSEALRFLLNRRKEGCSLMREFSIPPLYEEDDSEDDDDDDSEEEGDEDDAGRGGPQEIPSREDLRKMVDLIGPDLRILHVDASALELAGGGHALFSLLDKAFPRLQVLHLQRFILSDFLPKYWGMSHLRKMILEGSEIRGAHRIRDAAKFGRASRGIGREDCLFQNNAEIKEKSKKDFNDLARRQRS</sequence>
<reference evidence="2" key="1">
    <citation type="journal article" date="2022" name="G3 (Bethesda)">
        <title>High quality genome of the basidiomycete yeast Dioszegia hungarica PDD-24b-2 isolated from cloud water.</title>
        <authorList>
            <person name="Jarrige D."/>
            <person name="Haridas S."/>
            <person name="Bleykasten-Grosshans C."/>
            <person name="Joly M."/>
            <person name="Nadalig T."/>
            <person name="Sancelme M."/>
            <person name="Vuilleumier S."/>
            <person name="Grigoriev I.V."/>
            <person name="Amato P."/>
            <person name="Bringel F."/>
        </authorList>
    </citation>
    <scope>NUCLEOTIDE SEQUENCE</scope>
    <source>
        <strain evidence="2">PDD-24b-2</strain>
    </source>
</reference>
<feature type="compositionally biased region" description="Acidic residues" evidence="1">
    <location>
        <begin position="353"/>
        <end position="374"/>
    </location>
</feature>
<protein>
    <submittedName>
        <fullName evidence="2">Uncharacterized protein</fullName>
    </submittedName>
</protein>
<dbReference type="RefSeq" id="XP_052946657.1">
    <property type="nucleotide sequence ID" value="XM_053093502.1"/>
</dbReference>
<comment type="caution">
    <text evidence="2">The sequence shown here is derived from an EMBL/GenBank/DDBJ whole genome shotgun (WGS) entry which is preliminary data.</text>
</comment>
<evidence type="ECO:0000313" key="2">
    <source>
        <dbReference type="EMBL" id="KAI9636880.1"/>
    </source>
</evidence>
<feature type="compositionally biased region" description="Low complexity" evidence="1">
    <location>
        <begin position="17"/>
        <end position="29"/>
    </location>
</feature>
<name>A0AA38H9Q3_9TREE</name>
<feature type="compositionally biased region" description="Basic and acidic residues" evidence="1">
    <location>
        <begin position="31"/>
        <end position="40"/>
    </location>
</feature>
<feature type="region of interest" description="Disordered" evidence="1">
    <location>
        <begin position="1"/>
        <end position="56"/>
    </location>
</feature>